<dbReference type="GO" id="GO:0005509">
    <property type="term" value="F:calcium ion binding"/>
    <property type="evidence" value="ECO:0007669"/>
    <property type="project" value="InterPro"/>
</dbReference>
<feature type="signal peptide" evidence="2">
    <location>
        <begin position="1"/>
        <end position="22"/>
    </location>
</feature>
<accession>A0A5C6D2V3</accession>
<dbReference type="PANTHER" id="PTHR10827">
    <property type="entry name" value="RETICULOCALBIN"/>
    <property type="match status" value="1"/>
</dbReference>
<dbReference type="OrthoDB" id="291933at2"/>
<feature type="domain" description="EF-hand" evidence="3">
    <location>
        <begin position="96"/>
        <end position="131"/>
    </location>
</feature>
<dbReference type="EMBL" id="SJPS01000001">
    <property type="protein sequence ID" value="TWU29536.1"/>
    <property type="molecule type" value="Genomic_DNA"/>
</dbReference>
<feature type="chain" id="PRO_5022824111" evidence="2">
    <location>
        <begin position="23"/>
        <end position="305"/>
    </location>
</feature>
<feature type="compositionally biased region" description="Basic and acidic residues" evidence="1">
    <location>
        <begin position="272"/>
        <end position="289"/>
    </location>
</feature>
<sequence precursor="true">MRATIFFLAVSLPLMLTGIVTAQPEGGDADQSRQRNPEMRQKMIEEFDADGDGKLNDEERQEARETMRQRRGGQDGQGRPGRGGPQGRRGQGGGPQGPPDPNELFDRFDEDGDGQLSREEFMKLTEEMRNRRGGPGGPGGPRADRGPRPGPPEGADRPRRRPEGGGPPRDRGDSDRPRVRDEVDRPLQNQLDGPPRDGRGPRLGPGGPDGRPGPDPNVLFDRFDENGDDQLSREEFMHLTETMRQRMMETGRRPGGPRGEGAGPPNRGGPPNRDRPRGERPGRPPRPELDQDADAFPPEGVATAA</sequence>
<dbReference type="Gene3D" id="1.10.238.10">
    <property type="entry name" value="EF-hand"/>
    <property type="match status" value="2"/>
</dbReference>
<reference evidence="4 5" key="1">
    <citation type="submission" date="2019-02" db="EMBL/GenBank/DDBJ databases">
        <title>Deep-cultivation of Planctomycetes and their phenomic and genomic characterization uncovers novel biology.</title>
        <authorList>
            <person name="Wiegand S."/>
            <person name="Jogler M."/>
            <person name="Boedeker C."/>
            <person name="Pinto D."/>
            <person name="Vollmers J."/>
            <person name="Rivas-Marin E."/>
            <person name="Kohn T."/>
            <person name="Peeters S.H."/>
            <person name="Heuer A."/>
            <person name="Rast P."/>
            <person name="Oberbeckmann S."/>
            <person name="Bunk B."/>
            <person name="Jeske O."/>
            <person name="Meyerdierks A."/>
            <person name="Storesund J.E."/>
            <person name="Kallscheuer N."/>
            <person name="Luecker S."/>
            <person name="Lage O.M."/>
            <person name="Pohl T."/>
            <person name="Merkel B.J."/>
            <person name="Hornburger P."/>
            <person name="Mueller R.-W."/>
            <person name="Bruemmer F."/>
            <person name="Labrenz M."/>
            <person name="Spormann A.M."/>
            <person name="Op Den Camp H."/>
            <person name="Overmann J."/>
            <person name="Amann R."/>
            <person name="Jetten M.S.M."/>
            <person name="Mascher T."/>
            <person name="Medema M.H."/>
            <person name="Devos D.P."/>
            <person name="Kaster A.-K."/>
            <person name="Ovreas L."/>
            <person name="Rohde M."/>
            <person name="Galperin M.Y."/>
            <person name="Jogler C."/>
        </authorList>
    </citation>
    <scope>NUCLEOTIDE SEQUENCE [LARGE SCALE GENOMIC DNA]</scope>
    <source>
        <strain evidence="4 5">Pla144</strain>
    </source>
</reference>
<evidence type="ECO:0000313" key="5">
    <source>
        <dbReference type="Proteomes" id="UP000318437"/>
    </source>
</evidence>
<evidence type="ECO:0000256" key="2">
    <source>
        <dbReference type="SAM" id="SignalP"/>
    </source>
</evidence>
<dbReference type="PROSITE" id="PS50222">
    <property type="entry name" value="EF_HAND_2"/>
    <property type="match status" value="2"/>
</dbReference>
<evidence type="ECO:0000256" key="1">
    <source>
        <dbReference type="SAM" id="MobiDB-lite"/>
    </source>
</evidence>
<feature type="compositionally biased region" description="Gly residues" evidence="1">
    <location>
        <begin position="201"/>
        <end position="210"/>
    </location>
</feature>
<dbReference type="InterPro" id="IPR018247">
    <property type="entry name" value="EF_Hand_1_Ca_BS"/>
</dbReference>
<proteinExistence type="predicted"/>
<dbReference type="Pfam" id="PF13202">
    <property type="entry name" value="EF-hand_5"/>
    <property type="match status" value="1"/>
</dbReference>
<keyword evidence="5" id="KW-1185">Reference proteome</keyword>
<feature type="compositionally biased region" description="Basic and acidic residues" evidence="1">
    <location>
        <begin position="221"/>
        <end position="252"/>
    </location>
</feature>
<dbReference type="SMART" id="SM00054">
    <property type="entry name" value="EFh"/>
    <property type="match status" value="3"/>
</dbReference>
<dbReference type="PANTHER" id="PTHR10827:SF52">
    <property type="entry name" value="IP16409P"/>
    <property type="match status" value="1"/>
</dbReference>
<name>A0A5C6D2V3_9BACT</name>
<dbReference type="PROSITE" id="PS00018">
    <property type="entry name" value="EF_HAND_1"/>
    <property type="match status" value="2"/>
</dbReference>
<dbReference type="Pfam" id="PF13499">
    <property type="entry name" value="EF-hand_7"/>
    <property type="match status" value="1"/>
</dbReference>
<feature type="compositionally biased region" description="Gly residues" evidence="1">
    <location>
        <begin position="253"/>
        <end position="262"/>
    </location>
</feature>
<feature type="compositionally biased region" description="Basic and acidic residues" evidence="1">
    <location>
        <begin position="154"/>
        <end position="185"/>
    </location>
</feature>
<dbReference type="AlphaFoldDB" id="A0A5C6D2V3"/>
<protein>
    <submittedName>
        <fullName evidence="4">EF hand</fullName>
    </submittedName>
</protein>
<dbReference type="RefSeq" id="WP_146447546.1">
    <property type="nucleotide sequence ID" value="NZ_SJPS01000001.1"/>
</dbReference>
<feature type="compositionally biased region" description="Basic and acidic residues" evidence="1">
    <location>
        <begin position="30"/>
        <end position="68"/>
    </location>
</feature>
<feature type="region of interest" description="Disordered" evidence="1">
    <location>
        <begin position="23"/>
        <end position="305"/>
    </location>
</feature>
<dbReference type="SUPFAM" id="SSF47473">
    <property type="entry name" value="EF-hand"/>
    <property type="match status" value="1"/>
</dbReference>
<dbReference type="InterPro" id="IPR002048">
    <property type="entry name" value="EF_hand_dom"/>
</dbReference>
<comment type="caution">
    <text evidence="4">The sequence shown here is derived from an EMBL/GenBank/DDBJ whole genome shotgun (WGS) entry which is preliminary data.</text>
</comment>
<dbReference type="InterPro" id="IPR011992">
    <property type="entry name" value="EF-hand-dom_pair"/>
</dbReference>
<dbReference type="Proteomes" id="UP000318437">
    <property type="component" value="Unassembled WGS sequence"/>
</dbReference>
<feature type="domain" description="EF-hand" evidence="3">
    <location>
        <begin position="219"/>
        <end position="246"/>
    </location>
</feature>
<gene>
    <name evidence="4" type="ORF">Pla144_03140</name>
</gene>
<keyword evidence="2" id="KW-0732">Signal</keyword>
<feature type="compositionally biased region" description="Basic and acidic residues" evidence="1">
    <location>
        <begin position="116"/>
        <end position="130"/>
    </location>
</feature>
<evidence type="ECO:0000313" key="4">
    <source>
        <dbReference type="EMBL" id="TWU29536.1"/>
    </source>
</evidence>
<feature type="compositionally biased region" description="Gly residues" evidence="1">
    <location>
        <begin position="74"/>
        <end position="95"/>
    </location>
</feature>
<evidence type="ECO:0000259" key="3">
    <source>
        <dbReference type="PROSITE" id="PS50222"/>
    </source>
</evidence>
<organism evidence="4 5">
    <name type="scientific">Bythopirellula polymerisocia</name>
    <dbReference type="NCBI Taxonomy" id="2528003"/>
    <lineage>
        <taxon>Bacteria</taxon>
        <taxon>Pseudomonadati</taxon>
        <taxon>Planctomycetota</taxon>
        <taxon>Planctomycetia</taxon>
        <taxon>Pirellulales</taxon>
        <taxon>Lacipirellulaceae</taxon>
        <taxon>Bythopirellula</taxon>
    </lineage>
</organism>